<organism evidence="1 2">
    <name type="scientific">Babesia microti (strain RI)</name>
    <dbReference type="NCBI Taxonomy" id="1133968"/>
    <lineage>
        <taxon>Eukaryota</taxon>
        <taxon>Sar</taxon>
        <taxon>Alveolata</taxon>
        <taxon>Apicomplexa</taxon>
        <taxon>Aconoidasida</taxon>
        <taxon>Piroplasmida</taxon>
        <taxon>Babesiidae</taxon>
        <taxon>Babesia</taxon>
    </lineage>
</organism>
<evidence type="ECO:0000313" key="1">
    <source>
        <dbReference type="EMBL" id="SJK86302.1"/>
    </source>
</evidence>
<dbReference type="GeneID" id="24424834"/>
<dbReference type="Proteomes" id="UP000002899">
    <property type="component" value="Chromosome III"/>
</dbReference>
<evidence type="ECO:0000313" key="2">
    <source>
        <dbReference type="Proteomes" id="UP000002899"/>
    </source>
</evidence>
<reference evidence="1 2" key="3">
    <citation type="journal article" date="2016" name="Sci. Rep.">
        <title>Genome-wide diversity and gene expression profiling of Babesia microti isolates identify polymorphic genes that mediate host-pathogen interactions.</title>
        <authorList>
            <person name="Silva J.C."/>
            <person name="Cornillot E."/>
            <person name="McCracken C."/>
            <person name="Usmani-Brown S."/>
            <person name="Dwivedi A."/>
            <person name="Ifeonu O.O."/>
            <person name="Crabtree J."/>
            <person name="Gotia H.T."/>
            <person name="Virji A.Z."/>
            <person name="Reynes C."/>
            <person name="Colinge J."/>
            <person name="Kumar V."/>
            <person name="Lawres L."/>
            <person name="Pazzi J.E."/>
            <person name="Pablo J.V."/>
            <person name="Hung C."/>
            <person name="Brancato J."/>
            <person name="Kumari P."/>
            <person name="Orvis J."/>
            <person name="Tretina K."/>
            <person name="Chibucos M."/>
            <person name="Ott S."/>
            <person name="Sadzewicz L."/>
            <person name="Sengamalay N."/>
            <person name="Shetty A.C."/>
            <person name="Su Q."/>
            <person name="Tallon L."/>
            <person name="Fraser C.M."/>
            <person name="Frutos R."/>
            <person name="Molina D.M."/>
            <person name="Krause P.J."/>
            <person name="Ben Mamoun C."/>
        </authorList>
    </citation>
    <scope>NUCLEOTIDE SEQUENCE [LARGE SCALE GENOMIC DNA]</scope>
    <source>
        <strain evidence="1 2">RI</strain>
    </source>
</reference>
<gene>
    <name evidence="1" type="ORF">BMR1_03g01000</name>
</gene>
<keyword evidence="2" id="KW-1185">Reference proteome</keyword>
<protein>
    <submittedName>
        <fullName evidence="1">Uncharacterized protein</fullName>
    </submittedName>
</protein>
<dbReference type="EMBL" id="LN871598">
    <property type="protein sequence ID" value="SJK86302.1"/>
    <property type="molecule type" value="Genomic_DNA"/>
</dbReference>
<accession>A0A1R4ABB5</accession>
<reference evidence="1 2" key="2">
    <citation type="journal article" date="2013" name="PLoS ONE">
        <title>Whole genome mapping and re-organization of the nuclear and mitochondrial genomes of Babesia microti isolates.</title>
        <authorList>
            <person name="Cornillot E."/>
            <person name="Dassouli A."/>
            <person name="Garg A."/>
            <person name="Pachikara N."/>
            <person name="Randazzo S."/>
            <person name="Depoix D."/>
            <person name="Carcy B."/>
            <person name="Delbecq S."/>
            <person name="Frutos R."/>
            <person name="Silva J.C."/>
            <person name="Sutton R."/>
            <person name="Krause P.J."/>
            <person name="Mamoun C.B."/>
        </authorList>
    </citation>
    <scope>NUCLEOTIDE SEQUENCE [LARGE SCALE GENOMIC DNA]</scope>
    <source>
        <strain evidence="1 2">RI</strain>
    </source>
</reference>
<name>A0A1R4ABB5_BABMR</name>
<reference evidence="1 2" key="1">
    <citation type="journal article" date="2012" name="Nucleic Acids Res.">
        <title>Sequencing of the smallest Apicomplexan genome from the human pathogen Babesia microti.</title>
        <authorList>
            <person name="Cornillot E."/>
            <person name="Hadj-Kaddour K."/>
            <person name="Dassouli A."/>
            <person name="Noel B."/>
            <person name="Ranwez V."/>
            <person name="Vacherie B."/>
            <person name="Augagneur Y."/>
            <person name="Bres V."/>
            <person name="Duclos A."/>
            <person name="Randazzo S."/>
            <person name="Carcy B."/>
            <person name="Debierre-Grockiego F."/>
            <person name="Delbecq S."/>
            <person name="Moubri-Menage K."/>
            <person name="Shams-Eldin H."/>
            <person name="Usmani-Brown S."/>
            <person name="Bringaud F."/>
            <person name="Wincker P."/>
            <person name="Vivares C.P."/>
            <person name="Schwarz R.T."/>
            <person name="Schetters T.P."/>
            <person name="Krause P.J."/>
            <person name="Gorenflot A."/>
            <person name="Berry V."/>
            <person name="Barbe V."/>
            <person name="Ben Mamoun C."/>
        </authorList>
    </citation>
    <scope>NUCLEOTIDE SEQUENCE [LARGE SCALE GENOMIC DNA]</scope>
    <source>
        <strain evidence="1 2">RI</strain>
    </source>
</reference>
<sequence>MKLSRSFHLFIRGNRHSPNFELSNKSPSQLSHLIGRISKAGRGDIKFWSDINSKILSIYRDLGPRNIAFISNGLSRSNVRDDRVWKMLAEQAIAISHSFDGQDIALFLNAASKMHKSQKLFEQFSQVILENEISFKAKHIALIINAYSRVGYRDLDVLNKLFSECEKCKLDLDFQEFGNILNGCYKLKYLHKSFIQLMRDELNYRLRNLNKTCTGLSGQNISNILQALAHSEVECNYIFTRFGTTLINNHSQINTVEVTAIANALGKVKYNGQEFLKYITFQVYSNFNRYSTDQLSIILYSLCRLDKMPVDFYITVVKRIVNGLSKTNDKTISMLFTALTVKVSNHCDRLTILDDLYPHIRKRIRMMINDTNPPTQEIIASVVCSFARVGLEDPMIYKLIDTIDTELKNSSLAAIIHGLGKLHSIESLNYINKYLRNVIADAVNLLPLHVSNILNSLATNVDHFVKLDKSDGFQTFIDAIAALSLNILSKYTLYSHQLLSSAITSYTLICECICDNVRNFDKISQKLHMDTVKDVVIECSRKLSIGNASVCDYEGIITFATSPVSHLSVGEYTNVINGVIGELECVNVKALSRLIEANTTFKNQCIQMAINGSIDELNYKNYIEHLDDLDVILDKFVELVNNEAWLSVVKNDKKYFAEDKISLASRIINEFNQSSPNDLSYTDLMDNLYSSTDALSKFNVCGVIKSIANAIDYLNTTNKTNFTPFLYNLIHKLIPVVLQTSETNEIASTACYLCEKKICMPLIIDHALSHCEMGYLKIKLVGSLKNVPYKLNNSALVTEFGNHINEMLVTPFPPQLEDILNCFKTLQQYDLLEDQILNLLIDTILSWRPTDSNAAAPFMMIQQLLQLTRILLTQVKNYKSGVDDMVSLEYQKNMGIKLIEWTIELLHDHSGAIILSVDGYDHLVAIIKQSNDLNYEGGGHISGLLLNLIAKLHMPIEVLYNLADIGYFDRIIQSVDATVSTFSVVESQGIEINGLRKHGQWNSLCKLAYIASHYLSSSNDCIRDKAEALIITVLDMLARADTDGVGSDIIVKLCGILYSGYGEVIGRLTERGRLYLNNPKKQFIRY</sequence>
<dbReference type="RefSeq" id="XP_021338476.1">
    <property type="nucleotide sequence ID" value="XM_021481891.1"/>
</dbReference>
<dbReference type="VEuPathDB" id="PiroplasmaDB:BMR1_03g01000"/>
<dbReference type="AlphaFoldDB" id="A0A1R4ABB5"/>
<proteinExistence type="predicted"/>
<dbReference type="KEGG" id="bmic:BMR1_03g01000"/>